<dbReference type="Proteomes" id="UP000673975">
    <property type="component" value="Unassembled WGS sequence"/>
</dbReference>
<comment type="similarity">
    <text evidence="1">Belongs to the bacterial histone-like protein family.</text>
</comment>
<dbReference type="AlphaFoldDB" id="A0A8J7RHY9"/>
<dbReference type="Pfam" id="PF00216">
    <property type="entry name" value="Bac_DNA_binding"/>
    <property type="match status" value="1"/>
</dbReference>
<keyword evidence="2 3" id="KW-0238">DNA-binding</keyword>
<keyword evidence="4" id="KW-1185">Reference proteome</keyword>
<accession>A0A8J7RHY9</accession>
<dbReference type="GO" id="GO:0003677">
    <property type="term" value="F:DNA binding"/>
    <property type="evidence" value="ECO:0007669"/>
    <property type="project" value="UniProtKB-KW"/>
</dbReference>
<proteinExistence type="inferred from homology"/>
<dbReference type="SUPFAM" id="SSF47729">
    <property type="entry name" value="IHF-like DNA-binding proteins"/>
    <property type="match status" value="1"/>
</dbReference>
<dbReference type="Gene3D" id="4.10.520.10">
    <property type="entry name" value="IHF-like DNA-binding proteins"/>
    <property type="match status" value="1"/>
</dbReference>
<evidence type="ECO:0000256" key="2">
    <source>
        <dbReference type="ARBA" id="ARBA00023125"/>
    </source>
</evidence>
<organism evidence="3 4">
    <name type="scientific">Natronogracilivirga saccharolytica</name>
    <dbReference type="NCBI Taxonomy" id="2812953"/>
    <lineage>
        <taxon>Bacteria</taxon>
        <taxon>Pseudomonadati</taxon>
        <taxon>Balneolota</taxon>
        <taxon>Balneolia</taxon>
        <taxon>Balneolales</taxon>
        <taxon>Cyclonatronaceae</taxon>
        <taxon>Natronogracilivirga</taxon>
    </lineage>
</organism>
<dbReference type="InterPro" id="IPR010992">
    <property type="entry name" value="IHF-like_DNA-bd_dom_sf"/>
</dbReference>
<name>A0A8J7RHY9_9BACT</name>
<comment type="caution">
    <text evidence="3">The sequence shown here is derived from an EMBL/GenBank/DDBJ whole genome shotgun (WGS) entry which is preliminary data.</text>
</comment>
<evidence type="ECO:0000256" key="1">
    <source>
        <dbReference type="ARBA" id="ARBA00010529"/>
    </source>
</evidence>
<evidence type="ECO:0000313" key="4">
    <source>
        <dbReference type="Proteomes" id="UP000673975"/>
    </source>
</evidence>
<sequence>MDQKKAENKISSIIASALKNHQEVQIKKLGTIKVQHRNQQQEQDKSGRVFLTPPADIITFLPEK</sequence>
<gene>
    <name evidence="3" type="ORF">NATSA_02580</name>
</gene>
<dbReference type="EMBL" id="JAFIDN010000002">
    <property type="protein sequence ID" value="MBP3191542.1"/>
    <property type="molecule type" value="Genomic_DNA"/>
</dbReference>
<evidence type="ECO:0000313" key="3">
    <source>
        <dbReference type="EMBL" id="MBP3191542.1"/>
    </source>
</evidence>
<dbReference type="GO" id="GO:0030527">
    <property type="term" value="F:structural constituent of chromatin"/>
    <property type="evidence" value="ECO:0007669"/>
    <property type="project" value="InterPro"/>
</dbReference>
<protein>
    <submittedName>
        <fullName evidence="3">HU family DNA-binding protein</fullName>
    </submittedName>
</protein>
<dbReference type="RefSeq" id="WP_210510155.1">
    <property type="nucleotide sequence ID" value="NZ_JAFIDN010000002.1"/>
</dbReference>
<dbReference type="InterPro" id="IPR000119">
    <property type="entry name" value="Hist_DNA-bd"/>
</dbReference>
<reference evidence="3" key="1">
    <citation type="submission" date="2021-02" db="EMBL/GenBank/DDBJ databases">
        <title>Natronogracilivirga saccharolytica gen. nov. sp. nov. a new anaerobic, haloalkiliphilic carbohydrate-fermenting bacterium from soda lake and proposing of Cyclonatronumiaceae fam. nov. in the phylum Balneolaeota.</title>
        <authorList>
            <person name="Zhilina T.N."/>
            <person name="Sorokin D.Y."/>
            <person name="Zavarzina D.G."/>
            <person name="Toshchakov S.V."/>
            <person name="Kublanov I.V."/>
        </authorList>
    </citation>
    <scope>NUCLEOTIDE SEQUENCE</scope>
    <source>
        <strain evidence="3">Z-1702</strain>
    </source>
</reference>